<dbReference type="PANTHER" id="PTHR43273">
    <property type="entry name" value="ANAEROBIC SULFATASE-MATURATING ENZYME HOMOLOG ASLB-RELATED"/>
    <property type="match status" value="1"/>
</dbReference>
<sequence>MELPKITSAFLNLTNSCNLTCRYCFVEQKPEFMTLQTAKDAADFLAGNGQASINFFGGEPMLMWDEIIVPLTLYVHEKYGDGFQLSMTSNGTLLDRERAEFMRGNGIGLLFSMDGGRATQEHNRPMRSGASSFDALEEKIPVILEYFPGVMFRSTVTEDTAQSLYHDILYAEEKGFKEFFTMPNCFEPWTDTSTLREQLRRYSEHYIDFMRRERDPIYFSQLEKYFRKILLRNTAIQREERRVSASCAACGKCGLGAGKYAGININGDIVACQELFSHCDGFSAIGSIYTGVRDDLRVKLASEYDSAPAVGDDCASCPLDRICDGGCVANNYLLNGDVHKVPGIYCEWSRMLFGEAVYIMETLGGEENERFKARWAGYVR</sequence>
<accession>A0A8J6JLN1</accession>
<keyword evidence="9" id="KW-1185">Reference proteome</keyword>
<dbReference type="InterPro" id="IPR007197">
    <property type="entry name" value="rSAM"/>
</dbReference>
<dbReference type="NCBIfam" id="TIGR04085">
    <property type="entry name" value="rSAM_more_4Fe4S"/>
    <property type="match status" value="1"/>
</dbReference>
<dbReference type="Proteomes" id="UP000607645">
    <property type="component" value="Unassembled WGS sequence"/>
</dbReference>
<organism evidence="8 9">
    <name type="scientific">Lawsonibacter faecis</name>
    <dbReference type="NCBI Taxonomy" id="2763052"/>
    <lineage>
        <taxon>Bacteria</taxon>
        <taxon>Bacillati</taxon>
        <taxon>Bacillota</taxon>
        <taxon>Clostridia</taxon>
        <taxon>Eubacteriales</taxon>
        <taxon>Oscillospiraceae</taxon>
        <taxon>Lawsonibacter</taxon>
    </lineage>
</organism>
<dbReference type="PROSITE" id="PS51918">
    <property type="entry name" value="RADICAL_SAM"/>
    <property type="match status" value="1"/>
</dbReference>
<dbReference type="GO" id="GO:0016491">
    <property type="term" value="F:oxidoreductase activity"/>
    <property type="evidence" value="ECO:0007669"/>
    <property type="project" value="InterPro"/>
</dbReference>
<evidence type="ECO:0000256" key="3">
    <source>
        <dbReference type="ARBA" id="ARBA00022723"/>
    </source>
</evidence>
<evidence type="ECO:0000313" key="8">
    <source>
        <dbReference type="EMBL" id="MBC5737095.1"/>
    </source>
</evidence>
<keyword evidence="2" id="KW-0949">S-adenosyl-L-methionine</keyword>
<comment type="cofactor">
    <cofactor evidence="1">
        <name>[4Fe-4S] cluster</name>
        <dbReference type="ChEBI" id="CHEBI:49883"/>
    </cofactor>
</comment>
<dbReference type="InterPro" id="IPR058240">
    <property type="entry name" value="rSAM_sf"/>
</dbReference>
<dbReference type="RefSeq" id="WP_186919041.1">
    <property type="nucleotide sequence ID" value="NZ_JACOPQ010000005.1"/>
</dbReference>
<dbReference type="SFLD" id="SFLDG01384">
    <property type="entry name" value="thioether_bond_formation_requi"/>
    <property type="match status" value="1"/>
</dbReference>
<name>A0A8J6JLN1_9FIRM</name>
<dbReference type="Gene3D" id="3.20.20.70">
    <property type="entry name" value="Aldolase class I"/>
    <property type="match status" value="1"/>
</dbReference>
<feature type="domain" description="Radical SAM core" evidence="7">
    <location>
        <begin position="3"/>
        <end position="232"/>
    </location>
</feature>
<protein>
    <submittedName>
        <fullName evidence="8">Radical SAM protein</fullName>
    </submittedName>
</protein>
<dbReference type="AlphaFoldDB" id="A0A8J6JLN1"/>
<dbReference type="SFLD" id="SFLDG01067">
    <property type="entry name" value="SPASM/twitch_domain_containing"/>
    <property type="match status" value="1"/>
</dbReference>
<evidence type="ECO:0000313" key="9">
    <source>
        <dbReference type="Proteomes" id="UP000607645"/>
    </source>
</evidence>
<dbReference type="GO" id="GO:0051536">
    <property type="term" value="F:iron-sulfur cluster binding"/>
    <property type="evidence" value="ECO:0007669"/>
    <property type="project" value="UniProtKB-KW"/>
</dbReference>
<keyword evidence="5" id="KW-0411">Iron-sulfur</keyword>
<keyword evidence="4" id="KW-0408">Iron</keyword>
<dbReference type="SFLD" id="SFLDG01386">
    <property type="entry name" value="main_SPASM_domain-containing"/>
    <property type="match status" value="1"/>
</dbReference>
<dbReference type="GO" id="GO:0046872">
    <property type="term" value="F:metal ion binding"/>
    <property type="evidence" value="ECO:0007669"/>
    <property type="project" value="UniProtKB-KW"/>
</dbReference>
<dbReference type="InterPro" id="IPR023885">
    <property type="entry name" value="4Fe4S-binding_SPASM_dom"/>
</dbReference>
<comment type="caution">
    <text evidence="8">The sequence shown here is derived from an EMBL/GenBank/DDBJ whole genome shotgun (WGS) entry which is preliminary data.</text>
</comment>
<comment type="similarity">
    <text evidence="6">Belongs to the radical SAM superfamily. Anaerobic sulfatase-maturating enzyme family.</text>
</comment>
<evidence type="ECO:0000256" key="5">
    <source>
        <dbReference type="ARBA" id="ARBA00023014"/>
    </source>
</evidence>
<dbReference type="EMBL" id="JACOPQ010000005">
    <property type="protein sequence ID" value="MBC5737095.1"/>
    <property type="molecule type" value="Genomic_DNA"/>
</dbReference>
<dbReference type="InterPro" id="IPR023867">
    <property type="entry name" value="Sulphatase_maturase_rSAM"/>
</dbReference>
<keyword evidence="3" id="KW-0479">Metal-binding</keyword>
<dbReference type="CDD" id="cd01335">
    <property type="entry name" value="Radical_SAM"/>
    <property type="match status" value="1"/>
</dbReference>
<proteinExistence type="inferred from homology"/>
<evidence type="ECO:0000256" key="6">
    <source>
        <dbReference type="ARBA" id="ARBA00023601"/>
    </source>
</evidence>
<evidence type="ECO:0000259" key="7">
    <source>
        <dbReference type="PROSITE" id="PS51918"/>
    </source>
</evidence>
<gene>
    <name evidence="8" type="ORF">H8S62_08720</name>
</gene>
<reference evidence="8" key="1">
    <citation type="submission" date="2020-08" db="EMBL/GenBank/DDBJ databases">
        <title>Genome public.</title>
        <authorList>
            <person name="Liu C."/>
            <person name="Sun Q."/>
        </authorList>
    </citation>
    <scope>NUCLEOTIDE SEQUENCE</scope>
    <source>
        <strain evidence="8">NSJ-52</strain>
    </source>
</reference>
<dbReference type="SFLD" id="SFLDS00029">
    <property type="entry name" value="Radical_SAM"/>
    <property type="match status" value="1"/>
</dbReference>
<dbReference type="PANTHER" id="PTHR43273:SF3">
    <property type="entry name" value="ANAEROBIC SULFATASE-MATURATING ENZYME HOMOLOG ASLB-RELATED"/>
    <property type="match status" value="1"/>
</dbReference>
<evidence type="ECO:0000256" key="4">
    <source>
        <dbReference type="ARBA" id="ARBA00023004"/>
    </source>
</evidence>
<dbReference type="Pfam" id="PF04055">
    <property type="entry name" value="Radical_SAM"/>
    <property type="match status" value="1"/>
</dbReference>
<dbReference type="SUPFAM" id="SSF102114">
    <property type="entry name" value="Radical SAM enzymes"/>
    <property type="match status" value="1"/>
</dbReference>
<dbReference type="InterPro" id="IPR013785">
    <property type="entry name" value="Aldolase_TIM"/>
</dbReference>
<evidence type="ECO:0000256" key="1">
    <source>
        <dbReference type="ARBA" id="ARBA00001966"/>
    </source>
</evidence>
<evidence type="ECO:0000256" key="2">
    <source>
        <dbReference type="ARBA" id="ARBA00022691"/>
    </source>
</evidence>